<dbReference type="EMBL" id="JACHEK010000002">
    <property type="protein sequence ID" value="MBB6143243.1"/>
    <property type="molecule type" value="Genomic_DNA"/>
</dbReference>
<reference evidence="3 4" key="1">
    <citation type="submission" date="2020-08" db="EMBL/GenBank/DDBJ databases">
        <title>Genomic Encyclopedia of Type Strains, Phase IV (KMG-IV): sequencing the most valuable type-strain genomes for metagenomic binning, comparative biology and taxonomic classification.</title>
        <authorList>
            <person name="Goeker M."/>
        </authorList>
    </citation>
    <scope>NUCLEOTIDE SEQUENCE [LARGE SCALE GENOMIC DNA]</scope>
    <source>
        <strain evidence="3 4">DSM 103733</strain>
    </source>
</reference>
<name>A0A841JPK5_9BACT</name>
<gene>
    <name evidence="3" type="ORF">HNQ77_001187</name>
</gene>
<proteinExistence type="inferred from homology"/>
<dbReference type="SUPFAM" id="SSF82171">
    <property type="entry name" value="DPP6 N-terminal domain-like"/>
    <property type="match status" value="1"/>
</dbReference>
<dbReference type="Proteomes" id="UP000538666">
    <property type="component" value="Unassembled WGS sequence"/>
</dbReference>
<dbReference type="Pfam" id="PF07676">
    <property type="entry name" value="PD40"/>
    <property type="match status" value="2"/>
</dbReference>
<dbReference type="Gene3D" id="2.120.10.30">
    <property type="entry name" value="TolB, C-terminal domain"/>
    <property type="match status" value="3"/>
</dbReference>
<dbReference type="RefSeq" id="WP_050062147.1">
    <property type="nucleotide sequence ID" value="NZ_JACHEK010000002.1"/>
</dbReference>
<organism evidence="3 4">
    <name type="scientific">Silvibacterium bohemicum</name>
    <dbReference type="NCBI Taxonomy" id="1577686"/>
    <lineage>
        <taxon>Bacteria</taxon>
        <taxon>Pseudomonadati</taxon>
        <taxon>Acidobacteriota</taxon>
        <taxon>Terriglobia</taxon>
        <taxon>Terriglobales</taxon>
        <taxon>Acidobacteriaceae</taxon>
        <taxon>Silvibacterium</taxon>
    </lineage>
</organism>
<feature type="signal peptide" evidence="2">
    <location>
        <begin position="1"/>
        <end position="25"/>
    </location>
</feature>
<feature type="chain" id="PRO_5032842402" evidence="2">
    <location>
        <begin position="26"/>
        <end position="598"/>
    </location>
</feature>
<dbReference type="InterPro" id="IPR011659">
    <property type="entry name" value="WD40"/>
</dbReference>
<comment type="caution">
    <text evidence="3">The sequence shown here is derived from an EMBL/GenBank/DDBJ whole genome shotgun (WGS) entry which is preliminary data.</text>
</comment>
<evidence type="ECO:0000256" key="1">
    <source>
        <dbReference type="ARBA" id="ARBA00009820"/>
    </source>
</evidence>
<evidence type="ECO:0000256" key="2">
    <source>
        <dbReference type="SAM" id="SignalP"/>
    </source>
</evidence>
<dbReference type="AlphaFoldDB" id="A0A841JPK5"/>
<evidence type="ECO:0000313" key="4">
    <source>
        <dbReference type="Proteomes" id="UP000538666"/>
    </source>
</evidence>
<protein>
    <submittedName>
        <fullName evidence="3">WD40 repeat protein</fullName>
    </submittedName>
</protein>
<keyword evidence="2" id="KW-0732">Signal</keyword>
<sequence>MQLVFVRPILAIAAIFLSLANLASASSDKLIYERSENQWYMSWRIPMSVSPDGSWALFHGGPENMHLYSIRAGSEENETLTKGMDVVEDAAFCGSGSSSLARRGRRGSETGWFFPGEEHVSSLPAQVTLACSQDGRKIAYFDSSAPDRKLFVGSQGNYRPYSPAGTVTAMAFSADARMFYYLAYDSNAETTLFRIVLSTGEPQAVVNHLDASRLANNIALAPDGKSAYLTLASDSFPENAARHQPHAARWLKIYQVDFATGTRRLVVDSPGENNASPALAAGFLYWNHKVIQDTIVTIPTEGGVAKNVIAGGAFPMWNPDGSQIGYFFGDLRFADLPLNFDDAVVNVDANANRTSEPRVIVSGYGEDFPPAWSPDGKWIAFHSHRSPTPVPTYASPGTTDDVFLRRANDVHAPEIRLTDFGLETGPAYWSPDGKKLIFVSWKRGGTPGINKLWVLTLDTEKGAVLKTEMLPLSEDILNPSAGMWSPDGKEIAIEDDRGERRSTLWVVRADGSHPEKVIDYEGTTYGGLDWERDGKTLIYSGLAGDHLQLFSVPRIGGTPTQLTHDVGDLLQPEVSPDGKRIACFREVQSNQIWRRSLP</sequence>
<dbReference type="PANTHER" id="PTHR36842:SF1">
    <property type="entry name" value="PROTEIN TOLB"/>
    <property type="match status" value="1"/>
</dbReference>
<dbReference type="PANTHER" id="PTHR36842">
    <property type="entry name" value="PROTEIN TOLB HOMOLOG"/>
    <property type="match status" value="1"/>
</dbReference>
<accession>A0A841JPK5</accession>
<keyword evidence="4" id="KW-1185">Reference proteome</keyword>
<comment type="similarity">
    <text evidence="1">Belongs to the TolB family.</text>
</comment>
<dbReference type="InterPro" id="IPR011042">
    <property type="entry name" value="6-blade_b-propeller_TolB-like"/>
</dbReference>
<evidence type="ECO:0000313" key="3">
    <source>
        <dbReference type="EMBL" id="MBB6143243.1"/>
    </source>
</evidence>
<dbReference type="OrthoDB" id="9812068at2"/>